<dbReference type="InterPro" id="IPR027417">
    <property type="entry name" value="P-loop_NTPase"/>
</dbReference>
<dbReference type="AlphaFoldDB" id="A0A226F0T5"/>
<dbReference type="OrthoDB" id="425923at2759"/>
<organism evidence="3 4">
    <name type="scientific">Folsomia candida</name>
    <name type="common">Springtail</name>
    <dbReference type="NCBI Taxonomy" id="158441"/>
    <lineage>
        <taxon>Eukaryota</taxon>
        <taxon>Metazoa</taxon>
        <taxon>Ecdysozoa</taxon>
        <taxon>Arthropoda</taxon>
        <taxon>Hexapoda</taxon>
        <taxon>Collembola</taxon>
        <taxon>Entomobryomorpha</taxon>
        <taxon>Isotomoidea</taxon>
        <taxon>Isotomidae</taxon>
        <taxon>Proisotominae</taxon>
        <taxon>Folsomia</taxon>
    </lineage>
</organism>
<dbReference type="Proteomes" id="UP000198287">
    <property type="component" value="Unassembled WGS sequence"/>
</dbReference>
<comment type="caution">
    <text evidence="3">The sequence shown here is derived from an EMBL/GenBank/DDBJ whole genome shotgun (WGS) entry which is preliminary data.</text>
</comment>
<keyword evidence="2" id="KW-1133">Transmembrane helix</keyword>
<feature type="transmembrane region" description="Helical" evidence="2">
    <location>
        <begin position="47"/>
        <end position="65"/>
    </location>
</feature>
<dbReference type="EMBL" id="LNIX01000001">
    <property type="protein sequence ID" value="OXA63034.1"/>
    <property type="molecule type" value="Genomic_DNA"/>
</dbReference>
<sequence length="343" mass="39638">MEESHKNQKEANPNPVTLPENSGQTLARNIHTEKKNEKDEPNVKKQIFMSILAALVGFVIYWNFLECELVPAVKRKTVEWNGSVKKILIIGDDGVGKSSVANMISNDGITIPSTASELPLALSYEEHGAESYKFYEFAGLTQKRFGTCDMKQTISNLVEIIEFLEHGSGLHLMIFVMRIGRITDTFVKNYKLFVELLTRNEIPIILVLTDADRVNDPNEWLRNNLDAFRKYGLSFDDIVLVCASRGEDLLPDFAERVVKIYDESKERLIQSVEKYIGKEVWVLKNSQDEMKFRYEAIIWTYSNLDFVGNELKIRMFMGWILRWEIYKVANEFVRNMIVYLSVH</sequence>
<keyword evidence="2" id="KW-0472">Membrane</keyword>
<dbReference type="SUPFAM" id="SSF52540">
    <property type="entry name" value="P-loop containing nucleoside triphosphate hydrolases"/>
    <property type="match status" value="1"/>
</dbReference>
<gene>
    <name evidence="3" type="ORF">Fcan01_00920</name>
</gene>
<evidence type="ECO:0000256" key="1">
    <source>
        <dbReference type="SAM" id="MobiDB-lite"/>
    </source>
</evidence>
<evidence type="ECO:0000313" key="4">
    <source>
        <dbReference type="Proteomes" id="UP000198287"/>
    </source>
</evidence>
<dbReference type="Gene3D" id="3.40.50.300">
    <property type="entry name" value="P-loop containing nucleotide triphosphate hydrolases"/>
    <property type="match status" value="1"/>
</dbReference>
<keyword evidence="2" id="KW-0812">Transmembrane</keyword>
<proteinExistence type="predicted"/>
<accession>A0A226F0T5</accession>
<feature type="compositionally biased region" description="Polar residues" evidence="1">
    <location>
        <begin position="10"/>
        <end position="23"/>
    </location>
</feature>
<feature type="region of interest" description="Disordered" evidence="1">
    <location>
        <begin position="1"/>
        <end position="23"/>
    </location>
</feature>
<name>A0A226F0T5_FOLCA</name>
<protein>
    <submittedName>
        <fullName evidence="3">Putative GTP-binding protein EngB</fullName>
    </submittedName>
</protein>
<evidence type="ECO:0000313" key="3">
    <source>
        <dbReference type="EMBL" id="OXA63034.1"/>
    </source>
</evidence>
<dbReference type="CDD" id="cd00882">
    <property type="entry name" value="Ras_like_GTPase"/>
    <property type="match status" value="1"/>
</dbReference>
<reference evidence="3 4" key="1">
    <citation type="submission" date="2015-12" db="EMBL/GenBank/DDBJ databases">
        <title>The genome of Folsomia candida.</title>
        <authorList>
            <person name="Faddeeva A."/>
            <person name="Derks M.F."/>
            <person name="Anvar Y."/>
            <person name="Smit S."/>
            <person name="Van Straalen N."/>
            <person name="Roelofs D."/>
        </authorList>
    </citation>
    <scope>NUCLEOTIDE SEQUENCE [LARGE SCALE GENOMIC DNA]</scope>
    <source>
        <strain evidence="3 4">VU population</strain>
        <tissue evidence="3">Whole body</tissue>
    </source>
</reference>
<keyword evidence="4" id="KW-1185">Reference proteome</keyword>
<evidence type="ECO:0000256" key="2">
    <source>
        <dbReference type="SAM" id="Phobius"/>
    </source>
</evidence>